<comment type="caution">
    <text evidence="2">The sequence shown here is derived from an EMBL/GenBank/DDBJ whole genome shotgun (WGS) entry which is preliminary data.</text>
</comment>
<dbReference type="EMBL" id="JAVHJL010000005">
    <property type="protein sequence ID" value="KAK6503701.1"/>
    <property type="molecule type" value="Genomic_DNA"/>
</dbReference>
<dbReference type="PANTHER" id="PTHR35392:SF3">
    <property type="entry name" value="ZN(2)-C6 FUNGAL-TYPE DOMAIN-CONTAINING PROTEIN"/>
    <property type="match status" value="1"/>
</dbReference>
<organism evidence="2 3">
    <name type="scientific">Arthrobotrys musiformis</name>
    <dbReference type="NCBI Taxonomy" id="47236"/>
    <lineage>
        <taxon>Eukaryota</taxon>
        <taxon>Fungi</taxon>
        <taxon>Dikarya</taxon>
        <taxon>Ascomycota</taxon>
        <taxon>Pezizomycotina</taxon>
        <taxon>Orbiliomycetes</taxon>
        <taxon>Orbiliales</taxon>
        <taxon>Orbiliaceae</taxon>
        <taxon>Arthrobotrys</taxon>
    </lineage>
</organism>
<reference evidence="2 3" key="1">
    <citation type="submission" date="2023-08" db="EMBL/GenBank/DDBJ databases">
        <authorList>
            <person name="Palmer J.M."/>
        </authorList>
    </citation>
    <scope>NUCLEOTIDE SEQUENCE [LARGE SCALE GENOMIC DNA]</scope>
    <source>
        <strain evidence="2 3">TWF481</strain>
    </source>
</reference>
<name>A0AAV9W8W7_9PEZI</name>
<feature type="region of interest" description="Disordered" evidence="1">
    <location>
        <begin position="96"/>
        <end position="226"/>
    </location>
</feature>
<accession>A0AAV9W8W7</accession>
<sequence length="647" mass="73120">MQNPQNESVLDAPAPLSWQHNRSPIGPPARITQPRHSQPQDTTSFGSSWEILNSESANSGAVSGISSYFYLSAEGGSTIPPNSGLHSREWSQELAAVPRGNASNPSPLLAQCGTDGLTRDSTPSSLTKFVARTTDSSSSEPVSLNSNGSPVLAIEPSVSKNKKRKAETKLEPRKGKKKAKDSAEPDKTAQMPTSEEQVPHQQDNMASTERPVARARRRGKLNPEARAGAALVRRGLGQCLRCKLQKRTCDGNNPCKPCIESHDKARKLIYKEPCWRPNLKELSLVRHSNGRFGQDKVAFLKYRWRDLDIPAIGMDLRWSLPGKTRVNLPPLKVFAREYQPDPNDATTTYYWQVNGQEILLKTKAHACPDDDELLRDVQQFLDQSQVEVQRWVMEQQTDPLALLTYKEAIRYRDRTGSNLIDLALRMQCGAILSQGWGTVVNGEMTDQETNALREAGICDYDKYNRFQNRPVTQAMGHQLDVAILKNIMLDQEKLIKQLKDLLFGPVKEKPWYQIFLAYSVLLLNLEFIHHGARTYIISKLKTALEYQVSFVVRTQIEKWENSAELMLTCFTRVLRGDLPLKAIRKNMDELKRRNLLDDTAVEYLQRLDEILAVDNFPGKKNRKVPQALDASPEHGRWFYRLFNGESS</sequence>
<feature type="compositionally biased region" description="Polar residues" evidence="1">
    <location>
        <begin position="190"/>
        <end position="207"/>
    </location>
</feature>
<dbReference type="Proteomes" id="UP001370758">
    <property type="component" value="Unassembled WGS sequence"/>
</dbReference>
<proteinExistence type="predicted"/>
<feature type="compositionally biased region" description="Low complexity" evidence="1">
    <location>
        <begin position="136"/>
        <end position="149"/>
    </location>
</feature>
<dbReference type="InterPro" id="IPR052973">
    <property type="entry name" value="Fungal_sec-metab_reg_TF"/>
</dbReference>
<evidence type="ECO:0000256" key="1">
    <source>
        <dbReference type="SAM" id="MobiDB-lite"/>
    </source>
</evidence>
<keyword evidence="3" id="KW-1185">Reference proteome</keyword>
<dbReference type="AlphaFoldDB" id="A0AAV9W8W7"/>
<protein>
    <recommendedName>
        <fullName evidence="4">Zn(2)-C6 fungal-type domain-containing protein</fullName>
    </recommendedName>
</protein>
<evidence type="ECO:0000313" key="3">
    <source>
        <dbReference type="Proteomes" id="UP001370758"/>
    </source>
</evidence>
<gene>
    <name evidence="2" type="ORF">TWF481_008705</name>
</gene>
<dbReference type="PANTHER" id="PTHR35392">
    <property type="entry name" value="ZN(II)2CYS6 TRANSCRIPTION FACTOR (EUROFUNG)-RELATED-RELATED"/>
    <property type="match status" value="1"/>
</dbReference>
<evidence type="ECO:0000313" key="2">
    <source>
        <dbReference type="EMBL" id="KAK6503701.1"/>
    </source>
</evidence>
<feature type="compositionally biased region" description="Polar residues" evidence="1">
    <location>
        <begin position="34"/>
        <end position="49"/>
    </location>
</feature>
<feature type="region of interest" description="Disordered" evidence="1">
    <location>
        <begin position="1"/>
        <end position="49"/>
    </location>
</feature>
<evidence type="ECO:0008006" key="4">
    <source>
        <dbReference type="Google" id="ProtNLM"/>
    </source>
</evidence>